<dbReference type="EMBL" id="JALDAY010000002">
    <property type="protein sequence ID" value="MCI3270861.1"/>
    <property type="molecule type" value="Genomic_DNA"/>
</dbReference>
<evidence type="ECO:0000313" key="1">
    <source>
        <dbReference type="EMBL" id="MCI3270861.1"/>
    </source>
</evidence>
<evidence type="ECO:0000313" key="2">
    <source>
        <dbReference type="Proteomes" id="UP001165269"/>
    </source>
</evidence>
<evidence type="ECO:0008006" key="3">
    <source>
        <dbReference type="Google" id="ProtNLM"/>
    </source>
</evidence>
<gene>
    <name evidence="1" type="ORF">MQP27_07025</name>
</gene>
<keyword evidence="2" id="KW-1185">Reference proteome</keyword>
<accession>A0ABS9Y0V9</accession>
<protein>
    <recommendedName>
        <fullName evidence="3">HEAT repeat domain-containing protein</fullName>
    </recommendedName>
</protein>
<dbReference type="RefSeq" id="WP_242762308.1">
    <property type="nucleotide sequence ID" value="NZ_JALDAY010000002.1"/>
</dbReference>
<reference evidence="1" key="1">
    <citation type="submission" date="2022-03" db="EMBL/GenBank/DDBJ databases">
        <title>Streptomyces 7R015 and 7R016 isolated from Barleria lupulina in Thailand.</title>
        <authorList>
            <person name="Kanchanasin P."/>
            <person name="Phongsopitanun W."/>
            <person name="Tanasupawat S."/>
        </authorList>
    </citation>
    <scope>NUCLEOTIDE SEQUENCE</scope>
    <source>
        <strain evidence="1">7R015</strain>
    </source>
</reference>
<name>A0ABS9Y0V9_9ACTN</name>
<comment type="caution">
    <text evidence="1">The sequence shown here is derived from an EMBL/GenBank/DDBJ whole genome shotgun (WGS) entry which is preliminary data.</text>
</comment>
<sequence length="1117" mass="120974">MVRLTPQQQAESLLNVLDPLPHPQRMRRLATRVRETTPLRPVLEELEGRGTYGRQLAVVAASVGGDCEWIAARIADADSFVRGHALRVADSLGVPDAAFEAGLADACEVVRRDLLHAVVASGRTALADRLVDAVRADRGDTEAARLLPGCTADTVARLLPGLLHGVGAWTALARRHPTVLLDTLEAQLSALPPALRETWWSRYGRAVATVTPAEPLRVLDLLDRLGPARLPYELRDHVRTFAAVDPGRVLRLLLTPAWADVVGVRSMSTGTLRRLARSERPELVDYGRSLLPYGTLPVLLTALPPSRRQALYTAVNEGRGDSDTLDVAVLDVLTRRHAADRARESAERARERGARWNAVLLAESYLPVDEVRERLLAATRRAAAEDRAEAWPLLIRNAARWGDPAAVTAVLRDMERLRNEQDPVRSAALRALAGTRAALFTEDAAPHLDRIAGDAVEARDSSPETRRRLSTLAVAVLREQAAGGSRELVNWALRTLVRISGHTGGADLGGLDRTLRRGQEHQVYEALRPWIEAGAEKADYGLAFALARAAGRRAAGMTELQELLWQAVRYGNDATVRTAVELWLEPHATRDERVARILAQEPSAAVLPTVLHTLVRRRTDLLDQLLAETPPYGRFLTKGTPWSVPATTDVRRWVPRQQAALLRQLAAQAGDAGLPVYQRAHAVAQAARVPDGGADLVRRWTGSSEVVLAEAALAALSRTDRPADALPELLAHAGGDRARVAVYAATRASRYAAPSRLAAQLTEVLTAPDAKVTSRKEAVRLAATRLPVPQAARLVTDTYARPGTHLDVRAACVAFTGGLLGHEEVWALLRDAAGAEPVLRAAVLRVTPFDLPEPRRERYAALVREVSATDDAETADLAFTALARWTPWSPEAPGVLARAATDLTERANWHAAARGLVTAAAATPEGALGLREALRTLAETPADTEPDAEERRDRPARRRIGFLVACLEQGARTDPEAVRPVALAASELLGEYDAHVPHAAALAATHLDLAAVPLDLDRLAAAVGDGRPVLAAEVADRLATRLGHREKQVDPDALLAEAVRLTEHGGHTQGLLALAVVQAVGNGTEWPAVWRERLRALRRHPWADVRDAALEETTAYE</sequence>
<proteinExistence type="predicted"/>
<organism evidence="1 2">
    <name type="scientific">Streptomyces cylindrosporus</name>
    <dbReference type="NCBI Taxonomy" id="2927583"/>
    <lineage>
        <taxon>Bacteria</taxon>
        <taxon>Bacillati</taxon>
        <taxon>Actinomycetota</taxon>
        <taxon>Actinomycetes</taxon>
        <taxon>Kitasatosporales</taxon>
        <taxon>Streptomycetaceae</taxon>
        <taxon>Streptomyces</taxon>
    </lineage>
</organism>
<dbReference type="Proteomes" id="UP001165269">
    <property type="component" value="Unassembled WGS sequence"/>
</dbReference>